<evidence type="ECO:0000313" key="2">
    <source>
        <dbReference type="EMBL" id="KAG7395978.1"/>
    </source>
</evidence>
<evidence type="ECO:0000256" key="1">
    <source>
        <dbReference type="SAM" id="MobiDB-lite"/>
    </source>
</evidence>
<gene>
    <name evidence="2" type="primary">EIF3L_2</name>
    <name evidence="2" type="ORF">PHYBOEH_002921</name>
</gene>
<comment type="caution">
    <text evidence="2">The sequence shown here is derived from an EMBL/GenBank/DDBJ whole genome shotgun (WGS) entry which is preliminary data.</text>
</comment>
<keyword evidence="2" id="KW-0648">Protein biosynthesis</keyword>
<evidence type="ECO:0000313" key="3">
    <source>
        <dbReference type="Proteomes" id="UP000693981"/>
    </source>
</evidence>
<dbReference type="AlphaFoldDB" id="A0A8T1WUN9"/>
<name>A0A8T1WUN9_9STRA</name>
<feature type="compositionally biased region" description="Basic and acidic residues" evidence="1">
    <location>
        <begin position="281"/>
        <end position="293"/>
    </location>
</feature>
<feature type="compositionally biased region" description="Polar residues" evidence="1">
    <location>
        <begin position="125"/>
        <end position="146"/>
    </location>
</feature>
<dbReference type="GO" id="GO:0003743">
    <property type="term" value="F:translation initiation factor activity"/>
    <property type="evidence" value="ECO:0007669"/>
    <property type="project" value="UniProtKB-KW"/>
</dbReference>
<protein>
    <submittedName>
        <fullName evidence="2">Eukaryotic translation initiation factor 3 subunit L</fullName>
    </submittedName>
</protein>
<dbReference type="EMBL" id="JAGDFL010000178">
    <property type="protein sequence ID" value="KAG7395978.1"/>
    <property type="molecule type" value="Genomic_DNA"/>
</dbReference>
<dbReference type="OrthoDB" id="201018at2759"/>
<keyword evidence="3" id="KW-1185">Reference proteome</keyword>
<organism evidence="2 3">
    <name type="scientific">Phytophthora boehmeriae</name>
    <dbReference type="NCBI Taxonomy" id="109152"/>
    <lineage>
        <taxon>Eukaryota</taxon>
        <taxon>Sar</taxon>
        <taxon>Stramenopiles</taxon>
        <taxon>Oomycota</taxon>
        <taxon>Peronosporomycetes</taxon>
        <taxon>Peronosporales</taxon>
        <taxon>Peronosporaceae</taxon>
        <taxon>Phytophthora</taxon>
    </lineage>
</organism>
<reference evidence="2" key="1">
    <citation type="submission" date="2021-02" db="EMBL/GenBank/DDBJ databases">
        <authorList>
            <person name="Palmer J.M."/>
        </authorList>
    </citation>
    <scope>NUCLEOTIDE SEQUENCE</scope>
    <source>
        <strain evidence="2">SCRP23</strain>
    </source>
</reference>
<dbReference type="Proteomes" id="UP000693981">
    <property type="component" value="Unassembled WGS sequence"/>
</dbReference>
<feature type="region of interest" description="Disordered" evidence="1">
    <location>
        <begin position="120"/>
        <end position="206"/>
    </location>
</feature>
<sequence length="305" mass="34872">MEWLRKKQDKVEAERLRQVEEYERELTFRPKLIRRITFSNDKSYKELQGPSSNKSLPRSESNRKVTDSGGAALLLKEKALPKVPRLSHHRRQRKKTLLQSATISQPVGVECKLLDKMKSELEASMASSRTNNSTEHGNDESQQQESDSAHTDEDDGASIENNESAVEGSEQYRAEPKTADEETLSPEKENAPAWSARPIIGGRRTDLSETKVRLPLQDASKFELSTMYRKTDRRAGREGVALHVGRREDTLEEQVIAVLFDKEKVTEEDAERWWTQHQHRFDIEPQESSEDKSLPPLVPMPRGIV</sequence>
<feature type="region of interest" description="Disordered" evidence="1">
    <location>
        <begin position="42"/>
        <end position="102"/>
    </location>
</feature>
<feature type="region of interest" description="Disordered" evidence="1">
    <location>
        <begin position="281"/>
        <end position="305"/>
    </location>
</feature>
<feature type="compositionally biased region" description="Basic and acidic residues" evidence="1">
    <location>
        <begin position="170"/>
        <end position="190"/>
    </location>
</feature>
<keyword evidence="2" id="KW-0396">Initiation factor</keyword>
<feature type="compositionally biased region" description="Basic residues" evidence="1">
    <location>
        <begin position="85"/>
        <end position="96"/>
    </location>
</feature>
<proteinExistence type="predicted"/>
<accession>A0A8T1WUN9</accession>
<feature type="compositionally biased region" description="Polar residues" evidence="1">
    <location>
        <begin position="49"/>
        <end position="59"/>
    </location>
</feature>